<dbReference type="PANTHER" id="PTHR46649">
    <property type="match status" value="1"/>
</dbReference>
<dbReference type="InterPro" id="IPR023214">
    <property type="entry name" value="HAD_sf"/>
</dbReference>
<sequence length="138" mass="15472">MSTVPAITIDAAGTLMRPWPSVGAIYAEAVRGRGYDTQDEEVDQCFHHIFAETQSAKATFAGDERGFWRMVVGRTVEGLCPEEVHDSLFEELWETFANGKSWHLADGAAETLRTLRERGYRLAVLSNNDSRLRPILND</sequence>
<dbReference type="InterPro" id="IPR036412">
    <property type="entry name" value="HAD-like_sf"/>
</dbReference>
<dbReference type="PANTHER" id="PTHR46649:SF4">
    <property type="entry name" value="HALOACID DEHALOGENASE-LIKE HYDROLASE (HAD) SUPERFAMILY PROTEIN"/>
    <property type="match status" value="1"/>
</dbReference>
<dbReference type="SUPFAM" id="SSF56784">
    <property type="entry name" value="HAD-like"/>
    <property type="match status" value="1"/>
</dbReference>
<gene>
    <name evidence="1" type="ORF">METZ01_LOCUS393551</name>
</gene>
<dbReference type="Gene3D" id="1.10.150.720">
    <property type="entry name" value="Haloacid dehalogenase-like hydrolase"/>
    <property type="match status" value="1"/>
</dbReference>
<dbReference type="AlphaFoldDB" id="A0A382V2P0"/>
<dbReference type="Gene3D" id="3.40.50.1000">
    <property type="entry name" value="HAD superfamily/HAD-like"/>
    <property type="match status" value="1"/>
</dbReference>
<reference evidence="1" key="1">
    <citation type="submission" date="2018-05" db="EMBL/GenBank/DDBJ databases">
        <authorList>
            <person name="Lanie J.A."/>
            <person name="Ng W.-L."/>
            <person name="Kazmierczak K.M."/>
            <person name="Andrzejewski T.M."/>
            <person name="Davidsen T.M."/>
            <person name="Wayne K.J."/>
            <person name="Tettelin H."/>
            <person name="Glass J.I."/>
            <person name="Rusch D."/>
            <person name="Podicherti R."/>
            <person name="Tsui H.-C.T."/>
            <person name="Winkler M.E."/>
        </authorList>
    </citation>
    <scope>NUCLEOTIDE SEQUENCE</scope>
</reference>
<dbReference type="EMBL" id="UINC01148673">
    <property type="protein sequence ID" value="SVD40697.1"/>
    <property type="molecule type" value="Genomic_DNA"/>
</dbReference>
<proteinExistence type="predicted"/>
<name>A0A382V2P0_9ZZZZ</name>
<accession>A0A382V2P0</accession>
<protein>
    <recommendedName>
        <fullName evidence="2">HAD family hydrolase</fullName>
    </recommendedName>
</protein>
<evidence type="ECO:0000313" key="1">
    <source>
        <dbReference type="EMBL" id="SVD40697.1"/>
    </source>
</evidence>
<evidence type="ECO:0008006" key="2">
    <source>
        <dbReference type="Google" id="ProtNLM"/>
    </source>
</evidence>
<dbReference type="Pfam" id="PF00702">
    <property type="entry name" value="Hydrolase"/>
    <property type="match status" value="1"/>
</dbReference>
<organism evidence="1">
    <name type="scientific">marine metagenome</name>
    <dbReference type="NCBI Taxonomy" id="408172"/>
    <lineage>
        <taxon>unclassified sequences</taxon>
        <taxon>metagenomes</taxon>
        <taxon>ecological metagenomes</taxon>
    </lineage>
</organism>
<dbReference type="InterPro" id="IPR044924">
    <property type="entry name" value="HAD-SF_hydro_IA_REG-2-like_cap"/>
</dbReference>
<feature type="non-terminal residue" evidence="1">
    <location>
        <position position="138"/>
    </location>
</feature>